<evidence type="ECO:0000256" key="5">
    <source>
        <dbReference type="ARBA" id="ARBA00022729"/>
    </source>
</evidence>
<organism evidence="13 14">
    <name type="scientific">Glycomyces sambucus</name>
    <dbReference type="NCBI Taxonomy" id="380244"/>
    <lineage>
        <taxon>Bacteria</taxon>
        <taxon>Bacillati</taxon>
        <taxon>Actinomycetota</taxon>
        <taxon>Actinomycetes</taxon>
        <taxon>Glycomycetales</taxon>
        <taxon>Glycomycetaceae</taxon>
        <taxon>Glycomyces</taxon>
    </lineage>
</organism>
<dbReference type="GO" id="GO:0046688">
    <property type="term" value="P:response to copper ion"/>
    <property type="evidence" value="ECO:0007669"/>
    <property type="project" value="InterPro"/>
</dbReference>
<dbReference type="GO" id="GO:0042597">
    <property type="term" value="C:periplasmic space"/>
    <property type="evidence" value="ECO:0007669"/>
    <property type="project" value="InterPro"/>
</dbReference>
<dbReference type="InterPro" id="IPR032694">
    <property type="entry name" value="CopC/D"/>
</dbReference>
<evidence type="ECO:0000259" key="12">
    <source>
        <dbReference type="Pfam" id="PF05425"/>
    </source>
</evidence>
<evidence type="ECO:0000313" key="13">
    <source>
        <dbReference type="EMBL" id="SDK89411.1"/>
    </source>
</evidence>
<keyword evidence="8 9" id="KW-0472">Membrane</keyword>
<feature type="transmembrane region" description="Helical" evidence="9">
    <location>
        <begin position="286"/>
        <end position="306"/>
    </location>
</feature>
<feature type="transmembrane region" description="Helical" evidence="9">
    <location>
        <begin position="152"/>
        <end position="172"/>
    </location>
</feature>
<dbReference type="Gene3D" id="2.60.40.1220">
    <property type="match status" value="1"/>
</dbReference>
<dbReference type="Pfam" id="PF05425">
    <property type="entry name" value="CopD"/>
    <property type="match status" value="1"/>
</dbReference>
<keyword evidence="4" id="KW-0479">Metal-binding</keyword>
<keyword evidence="14" id="KW-1185">Reference proteome</keyword>
<evidence type="ECO:0000256" key="6">
    <source>
        <dbReference type="ARBA" id="ARBA00022989"/>
    </source>
</evidence>
<evidence type="ECO:0000256" key="8">
    <source>
        <dbReference type="ARBA" id="ARBA00023136"/>
    </source>
</evidence>
<feature type="signal peptide" evidence="10">
    <location>
        <begin position="1"/>
        <end position="28"/>
    </location>
</feature>
<name>A0A1G9FM11_9ACTN</name>
<feature type="domain" description="CopC" evidence="11">
    <location>
        <begin position="32"/>
        <end position="124"/>
    </location>
</feature>
<feature type="transmembrane region" description="Helical" evidence="9">
    <location>
        <begin position="362"/>
        <end position="381"/>
    </location>
</feature>
<proteinExistence type="predicted"/>
<keyword evidence="7" id="KW-0186">Copper</keyword>
<dbReference type="GO" id="GO:0006825">
    <property type="term" value="P:copper ion transport"/>
    <property type="evidence" value="ECO:0007669"/>
    <property type="project" value="InterPro"/>
</dbReference>
<evidence type="ECO:0000259" key="11">
    <source>
        <dbReference type="Pfam" id="PF04234"/>
    </source>
</evidence>
<accession>A0A1G9FM11</accession>
<dbReference type="InterPro" id="IPR008457">
    <property type="entry name" value="Cu-R_CopD_dom"/>
</dbReference>
<dbReference type="PANTHER" id="PTHR34820">
    <property type="entry name" value="INNER MEMBRANE PROTEIN YEBZ"/>
    <property type="match status" value="1"/>
</dbReference>
<evidence type="ECO:0000313" key="14">
    <source>
        <dbReference type="Proteomes" id="UP000198662"/>
    </source>
</evidence>
<dbReference type="STRING" id="380244.SAMN05216298_1892"/>
<feature type="chain" id="PRO_5011603579" evidence="10">
    <location>
        <begin position="29"/>
        <end position="551"/>
    </location>
</feature>
<evidence type="ECO:0000256" key="3">
    <source>
        <dbReference type="ARBA" id="ARBA00022692"/>
    </source>
</evidence>
<evidence type="ECO:0000256" key="1">
    <source>
        <dbReference type="ARBA" id="ARBA00004651"/>
    </source>
</evidence>
<keyword evidence="6 9" id="KW-1133">Transmembrane helix</keyword>
<keyword evidence="5 10" id="KW-0732">Signal</keyword>
<dbReference type="Proteomes" id="UP000198662">
    <property type="component" value="Unassembled WGS sequence"/>
</dbReference>
<feature type="transmembrane region" description="Helical" evidence="9">
    <location>
        <begin position="184"/>
        <end position="205"/>
    </location>
</feature>
<feature type="transmembrane region" description="Helical" evidence="9">
    <location>
        <begin position="318"/>
        <end position="342"/>
    </location>
</feature>
<reference evidence="14" key="1">
    <citation type="submission" date="2016-10" db="EMBL/GenBank/DDBJ databases">
        <authorList>
            <person name="Varghese N."/>
            <person name="Submissions S."/>
        </authorList>
    </citation>
    <scope>NUCLEOTIDE SEQUENCE [LARGE SCALE GENOMIC DNA]</scope>
    <source>
        <strain evidence="14">CGMCC 4.3147</strain>
    </source>
</reference>
<feature type="transmembrane region" description="Helical" evidence="9">
    <location>
        <begin position="225"/>
        <end position="246"/>
    </location>
</feature>
<comment type="subcellular location">
    <subcellularLocation>
        <location evidence="1">Cell membrane</location>
        <topology evidence="1">Multi-pass membrane protein</topology>
    </subcellularLocation>
</comment>
<evidence type="ECO:0000256" key="9">
    <source>
        <dbReference type="SAM" id="Phobius"/>
    </source>
</evidence>
<dbReference type="SUPFAM" id="SSF81296">
    <property type="entry name" value="E set domains"/>
    <property type="match status" value="1"/>
</dbReference>
<evidence type="ECO:0000256" key="4">
    <source>
        <dbReference type="ARBA" id="ARBA00022723"/>
    </source>
</evidence>
<protein>
    <submittedName>
        <fullName evidence="13">Copper transport protein</fullName>
    </submittedName>
</protein>
<sequence length="551" mass="55648">MTAHHRRLPGRAAALALALLLALAPARAASAHAALLATDPVDGAVLAAAPDAITLSFNEPVQPVADSTRLIDANGGDHATDVTARDQDVVVDLPDDLPDGAYYLNWRVVSADAHPIAGVLAFTIGSAQPGTAPAPIDPPAEIPDWAPASAAALHYLGLLVFAGYLCFRTAIARDAWPARPRGRLLRAGATAAILGAALAVPLGALEIAGLPLGDAFEVGAWAGSATGASLTVLALTATGVGGAYAVRNRHPRTALALALLAVAAPALAGHSIAFGVQWIMIGADTVHLATAALWAGGLAGLLVMLAHRRRPGEAAGSALAVARFSACAGWSVALLASSGLVMALSIHREWDAFTGSDHGRTLVAKLALVALALALAGWNRFRLVPVVTAAAASGLPRLRRILTVEAAAVAAAAVLTGLLVNASPTVPVEEPAPAPLPTGGVVTVDGALGEGTFTANLAPGLTGENMLMLTLTDAAGLPLVPLEPPVVTAVLPAEDFGPVTAEIHEFAPGQYHCAMDLPLAGAWEVTVQARTTEFDAPATTITVDIGPATAD</sequence>
<gene>
    <name evidence="13" type="ORF">SAMN05216298_1892</name>
</gene>
<keyword evidence="3 9" id="KW-0812">Transmembrane</keyword>
<dbReference type="Pfam" id="PF04234">
    <property type="entry name" value="CopC"/>
    <property type="match status" value="1"/>
</dbReference>
<dbReference type="InterPro" id="IPR014755">
    <property type="entry name" value="Cu-Rt/internalin_Ig-like"/>
</dbReference>
<dbReference type="RefSeq" id="WP_091046630.1">
    <property type="nucleotide sequence ID" value="NZ_FNGF01000002.1"/>
</dbReference>
<feature type="domain" description="Copper resistance protein D" evidence="12">
    <location>
        <begin position="320"/>
        <end position="419"/>
    </location>
</feature>
<evidence type="ECO:0000256" key="7">
    <source>
        <dbReference type="ARBA" id="ARBA00023008"/>
    </source>
</evidence>
<evidence type="ECO:0000256" key="10">
    <source>
        <dbReference type="SAM" id="SignalP"/>
    </source>
</evidence>
<keyword evidence="2" id="KW-1003">Cell membrane</keyword>
<feature type="transmembrane region" description="Helical" evidence="9">
    <location>
        <begin position="253"/>
        <end position="280"/>
    </location>
</feature>
<dbReference type="PANTHER" id="PTHR34820:SF4">
    <property type="entry name" value="INNER MEMBRANE PROTEIN YEBZ"/>
    <property type="match status" value="1"/>
</dbReference>
<dbReference type="InterPro" id="IPR014756">
    <property type="entry name" value="Ig_E-set"/>
</dbReference>
<evidence type="ECO:0000256" key="2">
    <source>
        <dbReference type="ARBA" id="ARBA00022475"/>
    </source>
</evidence>
<dbReference type="GO" id="GO:0005886">
    <property type="term" value="C:plasma membrane"/>
    <property type="evidence" value="ECO:0007669"/>
    <property type="project" value="UniProtKB-SubCell"/>
</dbReference>
<dbReference type="GO" id="GO:0005507">
    <property type="term" value="F:copper ion binding"/>
    <property type="evidence" value="ECO:0007669"/>
    <property type="project" value="InterPro"/>
</dbReference>
<dbReference type="InterPro" id="IPR007348">
    <property type="entry name" value="CopC_dom"/>
</dbReference>
<dbReference type="EMBL" id="FNGF01000002">
    <property type="protein sequence ID" value="SDK89411.1"/>
    <property type="molecule type" value="Genomic_DNA"/>
</dbReference>
<dbReference type="AlphaFoldDB" id="A0A1G9FM11"/>
<dbReference type="OrthoDB" id="5242236at2"/>